<feature type="compositionally biased region" description="Basic and acidic residues" evidence="1">
    <location>
        <begin position="397"/>
        <end position="409"/>
    </location>
</feature>
<proteinExistence type="predicted"/>
<feature type="region of interest" description="Disordered" evidence="1">
    <location>
        <begin position="780"/>
        <end position="806"/>
    </location>
</feature>
<accession>A0A0G4HNN9</accession>
<feature type="compositionally biased region" description="Polar residues" evidence="1">
    <location>
        <begin position="844"/>
        <end position="854"/>
    </location>
</feature>
<feature type="compositionally biased region" description="Basic and acidic residues" evidence="1">
    <location>
        <begin position="707"/>
        <end position="717"/>
    </location>
</feature>
<dbReference type="Gene3D" id="1.10.10.60">
    <property type="entry name" value="Homeodomain-like"/>
    <property type="match status" value="1"/>
</dbReference>
<dbReference type="InterPro" id="IPR009057">
    <property type="entry name" value="Homeodomain-like_sf"/>
</dbReference>
<protein>
    <recommendedName>
        <fullName evidence="2">Myb-like domain-containing protein</fullName>
    </recommendedName>
</protein>
<feature type="region of interest" description="Disordered" evidence="1">
    <location>
        <begin position="824"/>
        <end position="884"/>
    </location>
</feature>
<organism evidence="3">
    <name type="scientific">Chromera velia CCMP2878</name>
    <dbReference type="NCBI Taxonomy" id="1169474"/>
    <lineage>
        <taxon>Eukaryota</taxon>
        <taxon>Sar</taxon>
        <taxon>Alveolata</taxon>
        <taxon>Colpodellida</taxon>
        <taxon>Chromeraceae</taxon>
        <taxon>Chromera</taxon>
    </lineage>
</organism>
<gene>
    <name evidence="3" type="ORF">Cvel_29477</name>
</gene>
<dbReference type="GO" id="GO:0000981">
    <property type="term" value="F:DNA-binding transcription factor activity, RNA polymerase II-specific"/>
    <property type="evidence" value="ECO:0007669"/>
    <property type="project" value="TreeGrafter"/>
</dbReference>
<reference evidence="3" key="1">
    <citation type="submission" date="2014-11" db="EMBL/GenBank/DDBJ databases">
        <authorList>
            <person name="Otto D Thomas"/>
            <person name="Naeem Raeece"/>
        </authorList>
    </citation>
    <scope>NUCLEOTIDE SEQUENCE</scope>
</reference>
<feature type="region of interest" description="Disordered" evidence="1">
    <location>
        <begin position="275"/>
        <end position="299"/>
    </location>
</feature>
<feature type="domain" description="Myb-like" evidence="2">
    <location>
        <begin position="519"/>
        <end position="576"/>
    </location>
</feature>
<dbReference type="CDD" id="cd00167">
    <property type="entry name" value="SANT"/>
    <property type="match status" value="1"/>
</dbReference>
<evidence type="ECO:0000313" key="3">
    <source>
        <dbReference type="EMBL" id="CEM45763.1"/>
    </source>
</evidence>
<name>A0A0G4HNN9_9ALVE</name>
<evidence type="ECO:0000259" key="2">
    <source>
        <dbReference type="PROSITE" id="PS50090"/>
    </source>
</evidence>
<dbReference type="InterPro" id="IPR050560">
    <property type="entry name" value="MYB_TF"/>
</dbReference>
<feature type="compositionally biased region" description="Basic and acidic residues" evidence="1">
    <location>
        <begin position="275"/>
        <end position="287"/>
    </location>
</feature>
<dbReference type="InterPro" id="IPR001005">
    <property type="entry name" value="SANT/Myb"/>
</dbReference>
<evidence type="ECO:0000256" key="1">
    <source>
        <dbReference type="SAM" id="MobiDB-lite"/>
    </source>
</evidence>
<dbReference type="SMART" id="SM00717">
    <property type="entry name" value="SANT"/>
    <property type="match status" value="2"/>
</dbReference>
<feature type="domain" description="Myb-like" evidence="2">
    <location>
        <begin position="596"/>
        <end position="662"/>
    </location>
</feature>
<dbReference type="SUPFAM" id="SSF46689">
    <property type="entry name" value="Homeodomain-like"/>
    <property type="match status" value="2"/>
</dbReference>
<dbReference type="GO" id="GO:0000978">
    <property type="term" value="F:RNA polymerase II cis-regulatory region sequence-specific DNA binding"/>
    <property type="evidence" value="ECO:0007669"/>
    <property type="project" value="TreeGrafter"/>
</dbReference>
<dbReference type="AlphaFoldDB" id="A0A0G4HNN9"/>
<feature type="region of interest" description="Disordered" evidence="1">
    <location>
        <begin position="358"/>
        <end position="430"/>
    </location>
</feature>
<dbReference type="PROSITE" id="PS50090">
    <property type="entry name" value="MYB_LIKE"/>
    <property type="match status" value="2"/>
</dbReference>
<dbReference type="PANTHER" id="PTHR45614">
    <property type="entry name" value="MYB PROTEIN-RELATED"/>
    <property type="match status" value="1"/>
</dbReference>
<dbReference type="EMBL" id="CDMZ01003273">
    <property type="protein sequence ID" value="CEM45763.1"/>
    <property type="molecule type" value="Genomic_DNA"/>
</dbReference>
<sequence length="884" mass="97134">MIICLQVTVSGVGPRGGVRRDKFMKDNMCAFNWKNLVNLSNYGKIQSEDDIGSAKEESAGVRAGSCSDSGTVGQSCEDGEGVKSGEVGSRSFRRPISLFHDNNGGPLIRYGNADAEHKWAHVQGRFANSLCALPEDRLELPTRERNALLKTITSVVREIVREVLCTPALREGRFSEVRAINSRVNSMSQAELEVSLECVGGIDWETVAVRVGRHLRGSQCRWLWVTTAESGKREKEKVEEPELRVKGEQGVSDSEESVLQCEQLQQDCTERASFKEEGLKEEKEEKKKVGKGSRPRGGFQLTGQLAASLEKDVKANGVRLGALKEKFCSGARGSGSLRLCDCLVHLFRKKRIHFAPVSEEGTEQREDVSERGGSFTQRAEMTEENGAGGVGEGQNPQKEEETVDEERGAFGDMGDGSEGPSIEAASSHQIDSVVDVSGRAALILKGGKRQEPGRVMLRAEAPHRQALVWSRELDERIREWSERVGGGKWAWLEGTLRADFLLSVPNHNDLAVRWNEILDPSLCHGKFSEEECIRLLLVVRALPSLSWEAVSRLMSSDGGVTRRSREACRKRLYEILKQGDWRSRYASVAKNGSGRPWTEEEDERLRELVEVEKKRAGQGGRARGGRANWEQGIPSVSVFKRVAEQLEGRTFPSCRERWKRLQKSAPASAGAAAGTVLCEDQTEGQIPQEEEESQRGTKRRRQTESQGDVKVKTEMDTGTRAAEEFQIGFSEQVQGLPSSSAVSREVSACSLSKASPLRFAPTAVVSRQRLLSVTSSAPAVVEHPGARTSSSSSRRRNRDSQIETEPHASLAPLSALQLPPFPQTSNRIPWSLSKAAGEGDDRVASSSSALQTDPQIDRLQCSLGPWNAQTRLPEAPRPAASSAV</sequence>
<feature type="region of interest" description="Disordered" evidence="1">
    <location>
        <begin position="680"/>
        <end position="717"/>
    </location>
</feature>
<dbReference type="GO" id="GO:0005634">
    <property type="term" value="C:nucleus"/>
    <property type="evidence" value="ECO:0007669"/>
    <property type="project" value="TreeGrafter"/>
</dbReference>
<feature type="non-terminal residue" evidence="3">
    <location>
        <position position="884"/>
    </location>
</feature>